<proteinExistence type="predicted"/>
<evidence type="ECO:0000313" key="3">
    <source>
        <dbReference type="Proteomes" id="UP000545507"/>
    </source>
</evidence>
<organism evidence="2 3">
    <name type="scientific">Hydrogenophaga aromaticivorans</name>
    <dbReference type="NCBI Taxonomy" id="2610898"/>
    <lineage>
        <taxon>Bacteria</taxon>
        <taxon>Pseudomonadati</taxon>
        <taxon>Pseudomonadota</taxon>
        <taxon>Betaproteobacteria</taxon>
        <taxon>Burkholderiales</taxon>
        <taxon>Comamonadaceae</taxon>
        <taxon>Hydrogenophaga</taxon>
    </lineage>
</organism>
<keyword evidence="3" id="KW-1185">Reference proteome</keyword>
<name>A0A7Y8GX43_9BURK</name>
<accession>A0A7Y8GX43</accession>
<reference evidence="2 3" key="1">
    <citation type="submission" date="2019-09" db="EMBL/GenBank/DDBJ databases">
        <title>Hydrogenophaga aromatica sp. nov., isolated from a para-xylene-degrading enrichment culture.</title>
        <authorList>
            <person name="Tancsics A."/>
            <person name="Banerjee S."/>
        </authorList>
    </citation>
    <scope>NUCLEOTIDE SEQUENCE [LARGE SCALE GENOMIC DNA]</scope>
    <source>
        <strain evidence="2 3">D2P1</strain>
    </source>
</reference>
<dbReference type="EMBL" id="VYGV01000007">
    <property type="protein sequence ID" value="NWF45633.1"/>
    <property type="molecule type" value="Genomic_DNA"/>
</dbReference>
<dbReference type="AlphaFoldDB" id="A0A7Y8GX43"/>
<keyword evidence="1" id="KW-0732">Signal</keyword>
<dbReference type="Proteomes" id="UP000545507">
    <property type="component" value="Unassembled WGS sequence"/>
</dbReference>
<evidence type="ECO:0000256" key="1">
    <source>
        <dbReference type="SAM" id="SignalP"/>
    </source>
</evidence>
<protein>
    <submittedName>
        <fullName evidence="2">Uncharacterized protein</fullName>
    </submittedName>
</protein>
<feature type="signal peptide" evidence="1">
    <location>
        <begin position="1"/>
        <end position="18"/>
    </location>
</feature>
<evidence type="ECO:0000313" key="2">
    <source>
        <dbReference type="EMBL" id="NWF45633.1"/>
    </source>
</evidence>
<dbReference type="RefSeq" id="WP_177135536.1">
    <property type="nucleotide sequence ID" value="NZ_JAGPWB010000025.1"/>
</dbReference>
<comment type="caution">
    <text evidence="2">The sequence shown here is derived from an EMBL/GenBank/DDBJ whole genome shotgun (WGS) entry which is preliminary data.</text>
</comment>
<feature type="chain" id="PRO_5031542188" evidence="1">
    <location>
        <begin position="19"/>
        <end position="167"/>
    </location>
</feature>
<sequence length="167" mass="16375">MKKLAIIAFAALATSAFAGGGGGGGGDTCSECPEIVIDGTSVQVVAATSSLFMNLAEGKDAYAQQNVSSNSGNVTVEDGAESVQLTATRGSVVANLALGEEAYASQNVSSNIGNVNIAGTSWQITALDQSGVVNVATAGTKAIQNIASNNGCVACKPTAASHGGPGH</sequence>
<gene>
    <name evidence="2" type="ORF">F3K02_10285</name>
</gene>